<reference evidence="3" key="2">
    <citation type="journal article" date="2016" name="Genome Announc.">
        <title>Draft Genome Sequences of Two Novel Amoeba-Resistant Intranuclear Bacteria, 'Candidatus Berkiella cookevillensis' and 'Candidatus Berkiella aquae'.</title>
        <authorList>
            <person name="Mehari Y.T."/>
            <person name="Arivett B.A."/>
            <person name="Farone A.L."/>
            <person name="Gunderson J.H."/>
            <person name="Farone M.B."/>
        </authorList>
    </citation>
    <scope>NUCLEOTIDE SEQUENCE</scope>
    <source>
        <strain evidence="3">CC99</strain>
    </source>
</reference>
<keyword evidence="4" id="KW-1185">Reference proteome</keyword>
<proteinExistence type="predicted"/>
<reference evidence="3" key="3">
    <citation type="submission" date="2021-06" db="EMBL/GenBank/DDBJ databases">
        <title>Genomic Description and Analysis of Intracellular Bacteria, Candidatus Berkiella cookevillensis and Candidatus Berkiella aquae.</title>
        <authorList>
            <person name="Kidane D.T."/>
            <person name="Mehari Y.T."/>
            <person name="Rice F.C."/>
            <person name="Arivett B.A."/>
            <person name="Farone A.L."/>
            <person name="Berk S.G."/>
            <person name="Farone M.B."/>
        </authorList>
    </citation>
    <scope>NUCLEOTIDE SEQUENCE</scope>
    <source>
        <strain evidence="3">CC99</strain>
    </source>
</reference>
<dbReference type="InterPro" id="IPR036397">
    <property type="entry name" value="RNaseH_sf"/>
</dbReference>
<dbReference type="GO" id="GO:0004527">
    <property type="term" value="F:exonuclease activity"/>
    <property type="evidence" value="ECO:0007669"/>
    <property type="project" value="UniProtKB-KW"/>
</dbReference>
<dbReference type="Proteomes" id="UP000051494">
    <property type="component" value="Unassembled WGS sequence"/>
</dbReference>
<organism evidence="2">
    <name type="scientific">Candidatus Berkiella cookevillensis</name>
    <dbReference type="NCBI Taxonomy" id="437022"/>
    <lineage>
        <taxon>Bacteria</taxon>
        <taxon>Pseudomonadati</taxon>
        <taxon>Pseudomonadota</taxon>
        <taxon>Gammaproteobacteria</taxon>
        <taxon>Candidatus Berkiellales</taxon>
        <taxon>Candidatus Berkiellaceae</taxon>
        <taxon>Candidatus Berkiella</taxon>
    </lineage>
</organism>
<dbReference type="EMBL" id="LKHV01000001">
    <property type="protein sequence ID" value="KRG20126.1"/>
    <property type="molecule type" value="Genomic_DNA"/>
</dbReference>
<dbReference type="EMBL" id="LKHV02000001">
    <property type="protein sequence ID" value="MCS5708296.1"/>
    <property type="molecule type" value="Genomic_DNA"/>
</dbReference>
<keyword evidence="2" id="KW-0540">Nuclease</keyword>
<dbReference type="InterPro" id="IPR019288">
    <property type="entry name" value="3'-5'_exonuclease_PolB-like"/>
</dbReference>
<dbReference type="CDD" id="cd05782">
    <property type="entry name" value="DNA_polB_like1_exo"/>
    <property type="match status" value="1"/>
</dbReference>
<dbReference type="OrthoDB" id="13288at2"/>
<evidence type="ECO:0000313" key="4">
    <source>
        <dbReference type="Proteomes" id="UP000051494"/>
    </source>
</evidence>
<accession>A0A0Q9YTF8</accession>
<dbReference type="STRING" id="437022.CC99x_00347"/>
<dbReference type="SUPFAM" id="SSF53098">
    <property type="entry name" value="Ribonuclease H-like"/>
    <property type="match status" value="1"/>
</dbReference>
<dbReference type="GO" id="GO:0003676">
    <property type="term" value="F:nucleic acid binding"/>
    <property type="evidence" value="ECO:0007669"/>
    <property type="project" value="InterPro"/>
</dbReference>
<evidence type="ECO:0000259" key="1">
    <source>
        <dbReference type="Pfam" id="PF10108"/>
    </source>
</evidence>
<evidence type="ECO:0000313" key="3">
    <source>
        <dbReference type="EMBL" id="MCS5708296.1"/>
    </source>
</evidence>
<keyword evidence="2" id="KW-0378">Hydrolase</keyword>
<dbReference type="RefSeq" id="WP_057622998.1">
    <property type="nucleotide sequence ID" value="NZ_LKHV02000001.1"/>
</dbReference>
<protein>
    <submittedName>
        <fullName evidence="2 3">3'-5' exonuclease</fullName>
    </submittedName>
</protein>
<dbReference type="Pfam" id="PF10108">
    <property type="entry name" value="DNA_pol_B_exo2"/>
    <property type="match status" value="1"/>
</dbReference>
<gene>
    <name evidence="2" type="ORF">CC99x_00347</name>
    <name evidence="3" type="ORF">CC99x_005195</name>
</gene>
<sequence length="259" mass="30334">MSIFVFDIETIPDIIAGRKLFNLHDSSISDAEVAELMFRKATEETGQSFVRLPLHQVVAISAVYRTHDQLKVWSLGSPDASEKELVQRFFDGIEKYTPQLVSWNGQAFDLPVLQYRALLNQVVAKRYWDTGELDSNYKWNNYISRYHQRHLDLMDVLASYQPRAYSRLDDIATLLGFPGKMGMDGSKVWHNYQQGKIEEIRNYCETDVINTYLVYLRFQQMRGYLLEDKLEQELSLLKDYLRSENKAHLTAFLQEWEQA</sequence>
<dbReference type="PATRIC" id="fig|1590042.3.peg.364"/>
<dbReference type="InterPro" id="IPR012337">
    <property type="entry name" value="RNaseH-like_sf"/>
</dbReference>
<comment type="caution">
    <text evidence="2">The sequence shown here is derived from an EMBL/GenBank/DDBJ whole genome shotgun (WGS) entry which is preliminary data.</text>
</comment>
<name>A0A0Q9YTF8_9GAMM</name>
<reference evidence="2" key="1">
    <citation type="submission" date="2015-09" db="EMBL/GenBank/DDBJ databases">
        <title>Draft Genome Sequences of Two Novel Amoeba-resistant Intranuclear Bacteria, Candidatus Berkiella cookevillensis and Candidatus Berkiella aquae.</title>
        <authorList>
            <person name="Mehari Y.T."/>
            <person name="Arivett B.A."/>
            <person name="Farone A.L."/>
            <person name="Gunderson J.H."/>
            <person name="Farone M.B."/>
        </authorList>
    </citation>
    <scope>NUCLEOTIDE SEQUENCE [LARGE SCALE GENOMIC DNA]</scope>
    <source>
        <strain evidence="2">CC99</strain>
    </source>
</reference>
<feature type="domain" description="Predicted 3'-5' exonuclease PolB-like" evidence="1">
    <location>
        <begin position="48"/>
        <end position="256"/>
    </location>
</feature>
<dbReference type="Gene3D" id="3.30.420.10">
    <property type="entry name" value="Ribonuclease H-like superfamily/Ribonuclease H"/>
    <property type="match status" value="1"/>
</dbReference>
<evidence type="ECO:0000313" key="2">
    <source>
        <dbReference type="EMBL" id="KRG20126.1"/>
    </source>
</evidence>
<keyword evidence="2" id="KW-0269">Exonuclease</keyword>
<dbReference type="AlphaFoldDB" id="A0A0Q9YTF8"/>